<dbReference type="Proteomes" id="UP000590412">
    <property type="component" value="Unassembled WGS sequence"/>
</dbReference>
<dbReference type="EMBL" id="JABWAB010000001">
    <property type="protein sequence ID" value="KAF6058622.1"/>
    <property type="molecule type" value="Genomic_DNA"/>
</dbReference>
<comment type="caution">
    <text evidence="1">The sequence shown here is derived from an EMBL/GenBank/DDBJ whole genome shotgun (WGS) entry which is preliminary data.</text>
</comment>
<protein>
    <recommendedName>
        <fullName evidence="3">CCHC-type domain-containing protein</fullName>
    </recommendedName>
</protein>
<evidence type="ECO:0000313" key="2">
    <source>
        <dbReference type="Proteomes" id="UP000590412"/>
    </source>
</evidence>
<gene>
    <name evidence="1" type="ORF">FOB60_000204</name>
</gene>
<dbReference type="InterPro" id="IPR036875">
    <property type="entry name" value="Znf_CCHC_sf"/>
</dbReference>
<dbReference type="GO" id="GO:0003676">
    <property type="term" value="F:nucleic acid binding"/>
    <property type="evidence" value="ECO:0007669"/>
    <property type="project" value="InterPro"/>
</dbReference>
<accession>A0A8X7TCQ5</accession>
<dbReference type="OrthoDB" id="4069967at2759"/>
<reference evidence="1" key="1">
    <citation type="submission" date="2020-03" db="EMBL/GenBank/DDBJ databases">
        <title>FDA dAtabase for Regulatory Grade micrObial Sequences (FDA-ARGOS): Supporting development and validation of Infectious Disease Dx tests.</title>
        <authorList>
            <person name="Campos J."/>
            <person name="Goldberg B."/>
            <person name="Tallon L."/>
            <person name="Sadzewicz L."/>
            <person name="Vavikolanu K."/>
            <person name="Mehta A."/>
            <person name="Aluvathingal J."/>
            <person name="Nadendla S."/>
            <person name="Nandy P."/>
            <person name="Geyer C."/>
            <person name="Yan Y."/>
            <person name="Sichtig H."/>
        </authorList>
    </citation>
    <scope>NUCLEOTIDE SEQUENCE [LARGE SCALE GENOMIC DNA]</scope>
    <source>
        <strain evidence="1">FDAARGOS_652</strain>
    </source>
</reference>
<proteinExistence type="predicted"/>
<organism evidence="1 2">
    <name type="scientific">Candida parapsilosis</name>
    <name type="common">Yeast</name>
    <dbReference type="NCBI Taxonomy" id="5480"/>
    <lineage>
        <taxon>Eukaryota</taxon>
        <taxon>Fungi</taxon>
        <taxon>Dikarya</taxon>
        <taxon>Ascomycota</taxon>
        <taxon>Saccharomycotina</taxon>
        <taxon>Pichiomycetes</taxon>
        <taxon>Debaryomycetaceae</taxon>
        <taxon>Candida/Lodderomyces clade</taxon>
        <taxon>Candida</taxon>
    </lineage>
</organism>
<sequence length="149" mass="17391">MSIVELSQEVDKLAKVIIQKNLELEELKKGYNHRLHVINEFIAKVQPDQIDDDKITSESFTQHWNNKVTCPNCNHIVYNNSEQEFVLIPKKQLEYLSSQPEFPKHQEPTPHRLSVNNQKTKKKSHITCSFCKEQGHTRANCKKRLGLVE</sequence>
<dbReference type="Pfam" id="PF16588">
    <property type="entry name" value="zf-C2H2_10"/>
    <property type="match status" value="1"/>
</dbReference>
<dbReference type="SUPFAM" id="SSF57756">
    <property type="entry name" value="Retrovirus zinc finger-like domains"/>
    <property type="match status" value="1"/>
</dbReference>
<evidence type="ECO:0000313" key="1">
    <source>
        <dbReference type="EMBL" id="KAF6058622.1"/>
    </source>
</evidence>
<dbReference type="GO" id="GO:0008270">
    <property type="term" value="F:zinc ion binding"/>
    <property type="evidence" value="ECO:0007669"/>
    <property type="project" value="InterPro"/>
</dbReference>
<name>A0A8X7TCQ5_CANPA</name>
<dbReference type="AlphaFoldDB" id="A0A8X7TCQ5"/>
<evidence type="ECO:0008006" key="3">
    <source>
        <dbReference type="Google" id="ProtNLM"/>
    </source>
</evidence>